<dbReference type="PIRSF" id="PIRSF021383">
    <property type="entry name" value="YunB"/>
    <property type="match status" value="1"/>
</dbReference>
<dbReference type="InterPro" id="IPR014197">
    <property type="entry name" value="Sporulation_prot_YunB"/>
</dbReference>
<dbReference type="Proteomes" id="UP001595752">
    <property type="component" value="Unassembled WGS sequence"/>
</dbReference>
<proteinExistence type="predicted"/>
<dbReference type="NCBIfam" id="TIGR02832">
    <property type="entry name" value="spo_yunB"/>
    <property type="match status" value="1"/>
</dbReference>
<protein>
    <submittedName>
        <fullName evidence="1">Sporulation protein YunB</fullName>
    </submittedName>
</protein>
<dbReference type="RefSeq" id="WP_377919098.1">
    <property type="nucleotide sequence ID" value="NZ_JBHRZT010000073.1"/>
</dbReference>
<dbReference type="Pfam" id="PF09560">
    <property type="entry name" value="Spore_YunB"/>
    <property type="match status" value="1"/>
</dbReference>
<keyword evidence="2" id="KW-1185">Reference proteome</keyword>
<sequence length="252" mass="27836">MRRIRIKRPRRGPLPFRYVFLLTFVFFMLSTASGIWLINKGIEPTLMSYAETQTKRIASLVISKAINKKVAEELDGDELITIETDEKGEIATIDVNTAIVNRVLSQTIHLVQANLKEAEKGNLSMLEIPADVEIETDEKLRQQGIVYQIPLGQATNNALLGNLGPLIPVKFNAIGDVRSDVKKTIQQFGINNALIEVAIEVEVNVQVIIPFSTRVATVKTDIPVAMRVIQGKVPNFYNNGGDSAPSIELPSS</sequence>
<evidence type="ECO:0000313" key="2">
    <source>
        <dbReference type="Proteomes" id="UP001595752"/>
    </source>
</evidence>
<gene>
    <name evidence="1" type="primary">yunB</name>
    <name evidence="1" type="ORF">ACFOU2_25550</name>
</gene>
<dbReference type="EMBL" id="JBHRZT010000073">
    <property type="protein sequence ID" value="MFC3886682.1"/>
    <property type="molecule type" value="Genomic_DNA"/>
</dbReference>
<comment type="caution">
    <text evidence="1">The sequence shown here is derived from an EMBL/GenBank/DDBJ whole genome shotgun (WGS) entry which is preliminary data.</text>
</comment>
<name>A0ABV8B8S1_9BACI</name>
<reference evidence="2" key="1">
    <citation type="journal article" date="2019" name="Int. J. Syst. Evol. Microbiol.">
        <title>The Global Catalogue of Microorganisms (GCM) 10K type strain sequencing project: providing services to taxonomists for standard genome sequencing and annotation.</title>
        <authorList>
            <consortium name="The Broad Institute Genomics Platform"/>
            <consortium name="The Broad Institute Genome Sequencing Center for Infectious Disease"/>
            <person name="Wu L."/>
            <person name="Ma J."/>
        </authorList>
    </citation>
    <scope>NUCLEOTIDE SEQUENCE [LARGE SCALE GENOMIC DNA]</scope>
    <source>
        <strain evidence="2">CCUG 61889</strain>
    </source>
</reference>
<evidence type="ECO:0000313" key="1">
    <source>
        <dbReference type="EMBL" id="MFC3886682.1"/>
    </source>
</evidence>
<accession>A0ABV8B8S1</accession>
<organism evidence="1 2">
    <name type="scientific">Bacillus songklensis</name>
    <dbReference type="NCBI Taxonomy" id="1069116"/>
    <lineage>
        <taxon>Bacteria</taxon>
        <taxon>Bacillati</taxon>
        <taxon>Bacillota</taxon>
        <taxon>Bacilli</taxon>
        <taxon>Bacillales</taxon>
        <taxon>Bacillaceae</taxon>
        <taxon>Bacillus</taxon>
    </lineage>
</organism>